<dbReference type="InterPro" id="IPR000515">
    <property type="entry name" value="MetI-like"/>
</dbReference>
<dbReference type="Gene3D" id="1.10.3720.10">
    <property type="entry name" value="MetI-like"/>
    <property type="match status" value="1"/>
</dbReference>
<keyword evidence="4 7" id="KW-0812">Transmembrane</keyword>
<dbReference type="CDD" id="cd06261">
    <property type="entry name" value="TM_PBP2"/>
    <property type="match status" value="1"/>
</dbReference>
<dbReference type="AlphaFoldDB" id="A0A4R2S135"/>
<dbReference type="GO" id="GO:0005886">
    <property type="term" value="C:plasma membrane"/>
    <property type="evidence" value="ECO:0007669"/>
    <property type="project" value="UniProtKB-SubCell"/>
</dbReference>
<dbReference type="PANTHER" id="PTHR30151">
    <property type="entry name" value="ALKANE SULFONATE ABC TRANSPORTER-RELATED, MEMBRANE SUBUNIT"/>
    <property type="match status" value="1"/>
</dbReference>
<keyword evidence="5 7" id="KW-1133">Transmembrane helix</keyword>
<keyword evidence="10" id="KW-1185">Reference proteome</keyword>
<evidence type="ECO:0000256" key="1">
    <source>
        <dbReference type="ARBA" id="ARBA00004651"/>
    </source>
</evidence>
<evidence type="ECO:0000256" key="6">
    <source>
        <dbReference type="ARBA" id="ARBA00023136"/>
    </source>
</evidence>
<feature type="transmembrane region" description="Helical" evidence="7">
    <location>
        <begin position="252"/>
        <end position="272"/>
    </location>
</feature>
<evidence type="ECO:0000256" key="4">
    <source>
        <dbReference type="ARBA" id="ARBA00022692"/>
    </source>
</evidence>
<evidence type="ECO:0000256" key="7">
    <source>
        <dbReference type="RuleBase" id="RU363032"/>
    </source>
</evidence>
<evidence type="ECO:0000256" key="3">
    <source>
        <dbReference type="ARBA" id="ARBA00022475"/>
    </source>
</evidence>
<dbReference type="Pfam" id="PF00528">
    <property type="entry name" value="BPD_transp_1"/>
    <property type="match status" value="1"/>
</dbReference>
<dbReference type="InterPro" id="IPR035906">
    <property type="entry name" value="MetI-like_sf"/>
</dbReference>
<feature type="transmembrane region" description="Helical" evidence="7">
    <location>
        <begin position="218"/>
        <end position="240"/>
    </location>
</feature>
<gene>
    <name evidence="9" type="ORF">EDD73_107118</name>
</gene>
<feature type="domain" description="ABC transmembrane type-1" evidence="8">
    <location>
        <begin position="88"/>
        <end position="269"/>
    </location>
</feature>
<keyword evidence="6 7" id="KW-0472">Membrane</keyword>
<feature type="transmembrane region" description="Helical" evidence="7">
    <location>
        <begin position="137"/>
        <end position="167"/>
    </location>
</feature>
<feature type="transmembrane region" description="Helical" evidence="7">
    <location>
        <begin position="92"/>
        <end position="117"/>
    </location>
</feature>
<accession>A0A4R2S135</accession>
<dbReference type="RefSeq" id="WP_243116807.1">
    <property type="nucleotide sequence ID" value="NZ_JAOQNU010000007.1"/>
</dbReference>
<proteinExistence type="inferred from homology"/>
<dbReference type="PROSITE" id="PS50928">
    <property type="entry name" value="ABC_TM1"/>
    <property type="match status" value="1"/>
</dbReference>
<protein>
    <submittedName>
        <fullName evidence="9">NitT/TauT family transport system permease protein</fullName>
    </submittedName>
</protein>
<name>A0A4R2S135_9FIRM</name>
<evidence type="ECO:0000256" key="2">
    <source>
        <dbReference type="ARBA" id="ARBA00022448"/>
    </source>
</evidence>
<keyword evidence="3" id="KW-1003">Cell membrane</keyword>
<sequence>MGVLLKKEIGAQELAMAKKSSSQLSVQKKIRSWVKQGFANSAAIIVFLLLWEIAPRVGWVEQTFIAPPSVALATIGKWLVKGTLIKHVGVSLSRALLGFILAMMVGIPLGFLLGGWYRTFERIVTPVLRLMGEVNPFALFPVFILLFGIGEVSKISMIFWVCLWPILFNTVTGVKNVDPLLIKSAHSMGVRQNALFFKVILPSAAPNIFHGVKMSSGLAFFMLIAAEMIGASSGLGWLVWNAQNNYQIPDLFGATMVISVLGLSINQLFAWAERRLLAWKQSTTAW</sequence>
<evidence type="ECO:0000259" key="8">
    <source>
        <dbReference type="PROSITE" id="PS50928"/>
    </source>
</evidence>
<organism evidence="9 10">
    <name type="scientific">Heliophilum fasciatum</name>
    <dbReference type="NCBI Taxonomy" id="35700"/>
    <lineage>
        <taxon>Bacteria</taxon>
        <taxon>Bacillati</taxon>
        <taxon>Bacillota</taxon>
        <taxon>Clostridia</taxon>
        <taxon>Eubacteriales</taxon>
        <taxon>Heliobacteriaceae</taxon>
        <taxon>Heliophilum</taxon>
    </lineage>
</organism>
<comment type="caution">
    <text evidence="9">The sequence shown here is derived from an EMBL/GenBank/DDBJ whole genome shotgun (WGS) entry which is preliminary data.</text>
</comment>
<dbReference type="FunFam" id="1.10.3720.10:FF:000003">
    <property type="entry name" value="Aliphatic sulfonate ABC transporter permease"/>
    <property type="match status" value="1"/>
</dbReference>
<comment type="subcellular location">
    <subcellularLocation>
        <location evidence="1 7">Cell membrane</location>
        <topology evidence="1 7">Multi-pass membrane protein</topology>
    </subcellularLocation>
</comment>
<evidence type="ECO:0000313" key="10">
    <source>
        <dbReference type="Proteomes" id="UP000294813"/>
    </source>
</evidence>
<dbReference type="PANTHER" id="PTHR30151:SF0">
    <property type="entry name" value="ABC TRANSPORTER PERMEASE PROTEIN MJ0413-RELATED"/>
    <property type="match status" value="1"/>
</dbReference>
<evidence type="ECO:0000256" key="5">
    <source>
        <dbReference type="ARBA" id="ARBA00022989"/>
    </source>
</evidence>
<evidence type="ECO:0000313" key="9">
    <source>
        <dbReference type="EMBL" id="TCP65045.1"/>
    </source>
</evidence>
<feature type="transmembrane region" description="Helical" evidence="7">
    <location>
        <begin position="37"/>
        <end position="54"/>
    </location>
</feature>
<keyword evidence="2 7" id="KW-0813">Transport</keyword>
<dbReference type="GO" id="GO:0042918">
    <property type="term" value="P:alkanesulfonate transmembrane transport"/>
    <property type="evidence" value="ECO:0007669"/>
    <property type="project" value="UniProtKB-ARBA"/>
</dbReference>
<dbReference type="SUPFAM" id="SSF161098">
    <property type="entry name" value="MetI-like"/>
    <property type="match status" value="1"/>
</dbReference>
<dbReference type="EMBL" id="SLXT01000007">
    <property type="protein sequence ID" value="TCP65045.1"/>
    <property type="molecule type" value="Genomic_DNA"/>
</dbReference>
<dbReference type="Proteomes" id="UP000294813">
    <property type="component" value="Unassembled WGS sequence"/>
</dbReference>
<comment type="similarity">
    <text evidence="7">Belongs to the binding-protein-dependent transport system permease family.</text>
</comment>
<reference evidence="9 10" key="1">
    <citation type="submission" date="2019-03" db="EMBL/GenBank/DDBJ databases">
        <title>Genomic Encyclopedia of Type Strains, Phase IV (KMG-IV): sequencing the most valuable type-strain genomes for metagenomic binning, comparative biology and taxonomic classification.</title>
        <authorList>
            <person name="Goeker M."/>
        </authorList>
    </citation>
    <scope>NUCLEOTIDE SEQUENCE [LARGE SCALE GENOMIC DNA]</scope>
    <source>
        <strain evidence="9 10">DSM 11170</strain>
    </source>
</reference>